<evidence type="ECO:0000313" key="7">
    <source>
        <dbReference type="Proteomes" id="UP000186364"/>
    </source>
</evidence>
<dbReference type="InterPro" id="IPR000843">
    <property type="entry name" value="HTH_LacI"/>
</dbReference>
<accession>A0A1Q9B219</accession>
<keyword evidence="1" id="KW-0678">Repressor</keyword>
<dbReference type="PROSITE" id="PS50932">
    <property type="entry name" value="HTH_LACI_2"/>
    <property type="match status" value="1"/>
</dbReference>
<protein>
    <submittedName>
        <fullName evidence="6">LacI family transcriptional regulator</fullName>
    </submittedName>
</protein>
<dbReference type="SUPFAM" id="SSF53822">
    <property type="entry name" value="Periplasmic binding protein-like I"/>
    <property type="match status" value="1"/>
</dbReference>
<dbReference type="GO" id="GO:0000976">
    <property type="term" value="F:transcription cis-regulatory region binding"/>
    <property type="evidence" value="ECO:0007669"/>
    <property type="project" value="TreeGrafter"/>
</dbReference>
<evidence type="ECO:0000256" key="2">
    <source>
        <dbReference type="ARBA" id="ARBA00023015"/>
    </source>
</evidence>
<dbReference type="Gene3D" id="1.10.260.40">
    <property type="entry name" value="lambda repressor-like DNA-binding domains"/>
    <property type="match status" value="1"/>
</dbReference>
<comment type="caution">
    <text evidence="6">The sequence shown here is derived from an EMBL/GenBank/DDBJ whole genome shotgun (WGS) entry which is preliminary data.</text>
</comment>
<keyword evidence="3" id="KW-0238">DNA-binding</keyword>
<keyword evidence="2" id="KW-0805">Transcription regulation</keyword>
<dbReference type="CDD" id="cd06288">
    <property type="entry name" value="PBP1_sucrose_transcription_regulator"/>
    <property type="match status" value="1"/>
</dbReference>
<dbReference type="PANTHER" id="PTHR30146:SF148">
    <property type="entry name" value="HTH-TYPE TRANSCRIPTIONAL REPRESSOR PURR-RELATED"/>
    <property type="match status" value="1"/>
</dbReference>
<gene>
    <name evidence="6" type="ORF">BJF93_07925</name>
</gene>
<evidence type="ECO:0000256" key="1">
    <source>
        <dbReference type="ARBA" id="ARBA00022491"/>
    </source>
</evidence>
<evidence type="ECO:0000256" key="3">
    <source>
        <dbReference type="ARBA" id="ARBA00023125"/>
    </source>
</evidence>
<proteinExistence type="predicted"/>
<name>A0A1Q9B219_9HYPH</name>
<feature type="domain" description="HTH lacI-type" evidence="5">
    <location>
        <begin position="14"/>
        <end position="70"/>
    </location>
</feature>
<dbReference type="Pfam" id="PF00356">
    <property type="entry name" value="LacI"/>
    <property type="match status" value="1"/>
</dbReference>
<dbReference type="EMBL" id="MKIP01000029">
    <property type="protein sequence ID" value="OLP62036.1"/>
    <property type="molecule type" value="Genomic_DNA"/>
</dbReference>
<dbReference type="InterPro" id="IPR046335">
    <property type="entry name" value="LacI/GalR-like_sensor"/>
</dbReference>
<evidence type="ECO:0000256" key="4">
    <source>
        <dbReference type="ARBA" id="ARBA00023163"/>
    </source>
</evidence>
<keyword evidence="7" id="KW-1185">Reference proteome</keyword>
<sequence>MDENVSSLKPSKRVTMMDVAKAAGCSQATVSVVLNNTTEIKISAELRARVVEAARALGYGEKSLFRRAALEELRGGCIGFIVDQLATTPEAVNAIEGARQESWEADVTILVAQTQGRAEHERRAVERLLRAGAQGIVYMSIFTRRVALDPIFERLPVPLVLLNCYTTDGRFPAVVPDEINGGRLATTTLIEKGHRRIGIIAGESFMEAAQDRLIGYRKALRKAGIAYDDDLVAQGSWTPTSGFEATQQLLALTDRPTAIFCQNDKMAWGCMTALREAGLSVPGDISVIGYDDDELARHLRPQLTTLDLPHRAMGAWAIRQLDRHPPGQPPVKAQANTSEAPHKVACTLITRESVSTFI</sequence>
<dbReference type="AlphaFoldDB" id="A0A1Q9B219"/>
<evidence type="ECO:0000313" key="6">
    <source>
        <dbReference type="EMBL" id="OLP62036.1"/>
    </source>
</evidence>
<dbReference type="CDD" id="cd01392">
    <property type="entry name" value="HTH_LacI"/>
    <property type="match status" value="1"/>
</dbReference>
<dbReference type="RefSeq" id="WP_075626053.1">
    <property type="nucleotide sequence ID" value="NZ_FOAM01000005.1"/>
</dbReference>
<dbReference type="Pfam" id="PF13377">
    <property type="entry name" value="Peripla_BP_3"/>
    <property type="match status" value="1"/>
</dbReference>
<evidence type="ECO:0000259" key="5">
    <source>
        <dbReference type="PROSITE" id="PS50932"/>
    </source>
</evidence>
<dbReference type="InterPro" id="IPR028082">
    <property type="entry name" value="Peripla_BP_I"/>
</dbReference>
<dbReference type="Gene3D" id="3.40.50.2300">
    <property type="match status" value="2"/>
</dbReference>
<dbReference type="Proteomes" id="UP000186364">
    <property type="component" value="Unassembled WGS sequence"/>
</dbReference>
<dbReference type="GO" id="GO:0003700">
    <property type="term" value="F:DNA-binding transcription factor activity"/>
    <property type="evidence" value="ECO:0007669"/>
    <property type="project" value="TreeGrafter"/>
</dbReference>
<dbReference type="InterPro" id="IPR010982">
    <property type="entry name" value="Lambda_DNA-bd_dom_sf"/>
</dbReference>
<dbReference type="SUPFAM" id="SSF47413">
    <property type="entry name" value="lambda repressor-like DNA-binding domains"/>
    <property type="match status" value="1"/>
</dbReference>
<dbReference type="SMART" id="SM00354">
    <property type="entry name" value="HTH_LACI"/>
    <property type="match status" value="1"/>
</dbReference>
<reference evidence="6 7" key="1">
    <citation type="submission" date="2016-09" db="EMBL/GenBank/DDBJ databases">
        <title>Rhizobium sp. nov., a novel species isolated from the rice rhizosphere.</title>
        <authorList>
            <person name="Zhao J."/>
            <person name="Zhang X."/>
        </authorList>
    </citation>
    <scope>NUCLEOTIDE SEQUENCE [LARGE SCALE GENOMIC DNA]</scope>
    <source>
        <strain evidence="6 7">1.7048</strain>
    </source>
</reference>
<dbReference type="PANTHER" id="PTHR30146">
    <property type="entry name" value="LACI-RELATED TRANSCRIPTIONAL REPRESSOR"/>
    <property type="match status" value="1"/>
</dbReference>
<organism evidence="6 7">
    <name type="scientific">Xaviernesmea oryzae</name>
    <dbReference type="NCBI Taxonomy" id="464029"/>
    <lineage>
        <taxon>Bacteria</taxon>
        <taxon>Pseudomonadati</taxon>
        <taxon>Pseudomonadota</taxon>
        <taxon>Alphaproteobacteria</taxon>
        <taxon>Hyphomicrobiales</taxon>
        <taxon>Rhizobiaceae</taxon>
        <taxon>Rhizobium/Agrobacterium group</taxon>
        <taxon>Xaviernesmea</taxon>
    </lineage>
</organism>
<keyword evidence="4" id="KW-0804">Transcription</keyword>